<organism evidence="4 5">
    <name type="scientific">Cirrhinus mrigala</name>
    <name type="common">Mrigala</name>
    <dbReference type="NCBI Taxonomy" id="683832"/>
    <lineage>
        <taxon>Eukaryota</taxon>
        <taxon>Metazoa</taxon>
        <taxon>Chordata</taxon>
        <taxon>Craniata</taxon>
        <taxon>Vertebrata</taxon>
        <taxon>Euteleostomi</taxon>
        <taxon>Actinopterygii</taxon>
        <taxon>Neopterygii</taxon>
        <taxon>Teleostei</taxon>
        <taxon>Ostariophysi</taxon>
        <taxon>Cypriniformes</taxon>
        <taxon>Cyprinidae</taxon>
        <taxon>Labeoninae</taxon>
        <taxon>Labeonini</taxon>
        <taxon>Cirrhinus</taxon>
    </lineage>
</organism>
<accession>A0ABD0P784</accession>
<dbReference type="InterPro" id="IPR043128">
    <property type="entry name" value="Rev_trsase/Diguanyl_cyclase"/>
</dbReference>
<protein>
    <recommendedName>
        <fullName evidence="2">ribonuclease H</fullName>
        <ecNumber evidence="2">3.1.26.4</ecNumber>
    </recommendedName>
</protein>
<dbReference type="AlphaFoldDB" id="A0ABD0P784"/>
<dbReference type="PROSITE" id="PS50878">
    <property type="entry name" value="RT_POL"/>
    <property type="match status" value="1"/>
</dbReference>
<dbReference type="InterPro" id="IPR000477">
    <property type="entry name" value="RT_dom"/>
</dbReference>
<feature type="non-terminal residue" evidence="4">
    <location>
        <position position="411"/>
    </location>
</feature>
<keyword evidence="5" id="KW-1185">Reference proteome</keyword>
<dbReference type="Pfam" id="PF00078">
    <property type="entry name" value="RVT_1"/>
    <property type="match status" value="1"/>
</dbReference>
<sequence>LQRHALKHASLESRVLFEEAAAHLNCFQLRSFYFWVRGRCDELSDVLPGTSPQTAHPVCLPMECPDDFESSSQYGLDLLKALQPWLSCRYIKPRFVKICTRVNCVRRPTMLYELRRVMSTMVVQEHHLWLNLAEMRDAKKVRFLDAPISQAGLFGETVEDFAQQFSTVKKQKILAENFSAWLSLPNPSRWLLWTIWLGYAIQFARRPPKFCGVLTTSVRGSSTTFLCAEIAVLLVKNAIETVPSAEMKKEFYSPYFTVPKMCGGLRPILDLRVLNRALLKLLFKMLTLKHILKCVRTQDWFVAIDLKDAYFYVSILPRHRSFLRFAFEGRAYQYKVLPFSISLSPRVFTKVAEAALALLRELGIRILDYLDDWLILAHSWDLVRAHMASSAAVTPLGLQIPTQGMNTFIFS</sequence>
<name>A0ABD0P784_CIRMR</name>
<dbReference type="InterPro" id="IPR043502">
    <property type="entry name" value="DNA/RNA_pol_sf"/>
</dbReference>
<dbReference type="InterPro" id="IPR052055">
    <property type="entry name" value="Hepadnavirus_pol/RT"/>
</dbReference>
<gene>
    <name evidence="4" type="ORF">M9458_034548</name>
</gene>
<comment type="caution">
    <text evidence="4">The sequence shown here is derived from an EMBL/GenBank/DDBJ whole genome shotgun (WGS) entry which is preliminary data.</text>
</comment>
<dbReference type="Proteomes" id="UP001529510">
    <property type="component" value="Unassembled WGS sequence"/>
</dbReference>
<evidence type="ECO:0000313" key="5">
    <source>
        <dbReference type="Proteomes" id="UP001529510"/>
    </source>
</evidence>
<evidence type="ECO:0000256" key="2">
    <source>
        <dbReference type="ARBA" id="ARBA00012180"/>
    </source>
</evidence>
<dbReference type="Gene3D" id="3.30.70.270">
    <property type="match status" value="1"/>
</dbReference>
<dbReference type="Gene3D" id="3.10.10.10">
    <property type="entry name" value="HIV Type 1 Reverse Transcriptase, subunit A, domain 1"/>
    <property type="match status" value="1"/>
</dbReference>
<dbReference type="SUPFAM" id="SSF56672">
    <property type="entry name" value="DNA/RNA polymerases"/>
    <property type="match status" value="1"/>
</dbReference>
<reference evidence="4 5" key="1">
    <citation type="submission" date="2024-05" db="EMBL/GenBank/DDBJ databases">
        <title>Genome sequencing and assembly of Indian major carp, Cirrhinus mrigala (Hamilton, 1822).</title>
        <authorList>
            <person name="Mohindra V."/>
            <person name="Chowdhury L.M."/>
            <person name="Lal K."/>
            <person name="Jena J.K."/>
        </authorList>
    </citation>
    <scope>NUCLEOTIDE SEQUENCE [LARGE SCALE GENOMIC DNA]</scope>
    <source>
        <strain evidence="4">CM1030</strain>
        <tissue evidence="4">Blood</tissue>
    </source>
</reference>
<feature type="domain" description="Reverse transcriptase" evidence="3">
    <location>
        <begin position="239"/>
        <end position="411"/>
    </location>
</feature>
<dbReference type="PANTHER" id="PTHR33050">
    <property type="entry name" value="REVERSE TRANSCRIPTASE DOMAIN-CONTAINING PROTEIN"/>
    <property type="match status" value="1"/>
</dbReference>
<comment type="similarity">
    <text evidence="1">Belongs to the beta type-B retroviral polymerase family. HERV class-II K(HML-2) pol subfamily.</text>
</comment>
<evidence type="ECO:0000313" key="4">
    <source>
        <dbReference type="EMBL" id="KAL0169952.1"/>
    </source>
</evidence>
<dbReference type="EMBL" id="JAMKFB020000017">
    <property type="protein sequence ID" value="KAL0169952.1"/>
    <property type="molecule type" value="Genomic_DNA"/>
</dbReference>
<dbReference type="PANTHER" id="PTHR33050:SF7">
    <property type="entry name" value="RIBONUCLEASE H"/>
    <property type="match status" value="1"/>
</dbReference>
<evidence type="ECO:0000259" key="3">
    <source>
        <dbReference type="PROSITE" id="PS50878"/>
    </source>
</evidence>
<feature type="non-terminal residue" evidence="4">
    <location>
        <position position="1"/>
    </location>
</feature>
<evidence type="ECO:0000256" key="1">
    <source>
        <dbReference type="ARBA" id="ARBA00010879"/>
    </source>
</evidence>
<dbReference type="GO" id="GO:0004523">
    <property type="term" value="F:RNA-DNA hybrid ribonuclease activity"/>
    <property type="evidence" value="ECO:0007669"/>
    <property type="project" value="UniProtKB-EC"/>
</dbReference>
<dbReference type="CDD" id="cd03714">
    <property type="entry name" value="RT_DIRS1"/>
    <property type="match status" value="1"/>
</dbReference>
<proteinExistence type="inferred from homology"/>
<dbReference type="EC" id="3.1.26.4" evidence="2"/>